<dbReference type="InterPro" id="IPR007274">
    <property type="entry name" value="Cop_transporter"/>
</dbReference>
<evidence type="ECO:0000313" key="6">
    <source>
        <dbReference type="Proteomes" id="UP000274922"/>
    </source>
</evidence>
<protein>
    <recommendedName>
        <fullName evidence="4">Copper transport protein</fullName>
    </recommendedName>
</protein>
<keyword evidence="4" id="KW-0406">Ion transport</keyword>
<keyword evidence="4" id="KW-0187">Copper transport</keyword>
<evidence type="ECO:0000256" key="4">
    <source>
        <dbReference type="RuleBase" id="RU367022"/>
    </source>
</evidence>
<dbReference type="Pfam" id="PF04145">
    <property type="entry name" value="Ctr"/>
    <property type="match status" value="1"/>
</dbReference>
<dbReference type="OrthoDB" id="161814at2759"/>
<dbReference type="PANTHER" id="PTHR12483">
    <property type="entry name" value="SOLUTE CARRIER FAMILY 31 COPPER TRANSPORTERS"/>
    <property type="match status" value="1"/>
</dbReference>
<dbReference type="Proteomes" id="UP000274922">
    <property type="component" value="Unassembled WGS sequence"/>
</dbReference>
<reference evidence="6" key="1">
    <citation type="journal article" date="2018" name="Nat. Microbiol.">
        <title>Leveraging single-cell genomics to expand the fungal tree of life.</title>
        <authorList>
            <person name="Ahrendt S.R."/>
            <person name="Quandt C.A."/>
            <person name="Ciobanu D."/>
            <person name="Clum A."/>
            <person name="Salamov A."/>
            <person name="Andreopoulos B."/>
            <person name="Cheng J.F."/>
            <person name="Woyke T."/>
            <person name="Pelin A."/>
            <person name="Henrissat B."/>
            <person name="Reynolds N.K."/>
            <person name="Benny G.L."/>
            <person name="Smith M.E."/>
            <person name="James T.Y."/>
            <person name="Grigoriev I.V."/>
        </authorList>
    </citation>
    <scope>NUCLEOTIDE SEQUENCE [LARGE SCALE GENOMIC DNA]</scope>
    <source>
        <strain evidence="6">ATCC 52028</strain>
    </source>
</reference>
<dbReference type="PANTHER" id="PTHR12483:SF115">
    <property type="entry name" value="COPPER TRANSPORT PROTEIN"/>
    <property type="match status" value="1"/>
</dbReference>
<organism evidence="5 6">
    <name type="scientific">Caulochytrium protostelioides</name>
    <dbReference type="NCBI Taxonomy" id="1555241"/>
    <lineage>
        <taxon>Eukaryota</taxon>
        <taxon>Fungi</taxon>
        <taxon>Fungi incertae sedis</taxon>
        <taxon>Chytridiomycota</taxon>
        <taxon>Chytridiomycota incertae sedis</taxon>
        <taxon>Chytridiomycetes</taxon>
        <taxon>Caulochytriales</taxon>
        <taxon>Caulochytriaceae</taxon>
        <taxon>Caulochytrium</taxon>
    </lineage>
</organism>
<keyword evidence="4" id="KW-0813">Transport</keyword>
<keyword evidence="6" id="KW-1185">Reference proteome</keyword>
<accession>A0A4P9WYQ8</accession>
<keyword evidence="3 4" id="KW-0472">Membrane</keyword>
<name>A0A4P9WYQ8_9FUNG</name>
<keyword evidence="4" id="KW-0186">Copper</keyword>
<feature type="transmembrane region" description="Helical" evidence="4">
    <location>
        <begin position="41"/>
        <end position="60"/>
    </location>
</feature>
<comment type="similarity">
    <text evidence="4">Belongs to the copper transporter (Ctr) (TC 1.A.56) family. SLC31A subfamily.</text>
</comment>
<keyword evidence="1 4" id="KW-0812">Transmembrane</keyword>
<sequence>MSGMDHSMPGMDHSMPGMKMLWNWDTSTVLIFDWWRTDGPVTLLLSCMAVFAMAYGSEWFQSYRAQRDRVLLQRAAAVGGPAVAVDHEATDLLADQDADLHAAGGRNVAGSRLHVARVDTSHGRYYQALRAVLRAVESFIGLFIMLLFMSFNGYIIFSVVAGTAAGFFVHQRGQAGKSSLACH</sequence>
<evidence type="ECO:0000256" key="3">
    <source>
        <dbReference type="ARBA" id="ARBA00023136"/>
    </source>
</evidence>
<dbReference type="AlphaFoldDB" id="A0A4P9WYQ8"/>
<evidence type="ECO:0000256" key="1">
    <source>
        <dbReference type="ARBA" id="ARBA00022692"/>
    </source>
</evidence>
<comment type="subcellular location">
    <subcellularLocation>
        <location evidence="4">Membrane</location>
        <topology evidence="4">Multi-pass membrane protein</topology>
    </subcellularLocation>
</comment>
<evidence type="ECO:0000313" key="5">
    <source>
        <dbReference type="EMBL" id="RKO98604.1"/>
    </source>
</evidence>
<gene>
    <name evidence="5" type="ORF">CXG81DRAFT_21193</name>
</gene>
<keyword evidence="2 4" id="KW-1133">Transmembrane helix</keyword>
<proteinExistence type="inferred from homology"/>
<dbReference type="GO" id="GO:0005375">
    <property type="term" value="F:copper ion transmembrane transporter activity"/>
    <property type="evidence" value="ECO:0007669"/>
    <property type="project" value="UniProtKB-UniRule"/>
</dbReference>
<evidence type="ECO:0000256" key="2">
    <source>
        <dbReference type="ARBA" id="ARBA00022989"/>
    </source>
</evidence>
<dbReference type="EMBL" id="ML014394">
    <property type="protein sequence ID" value="RKO98604.1"/>
    <property type="molecule type" value="Genomic_DNA"/>
</dbReference>
<dbReference type="GO" id="GO:0016020">
    <property type="term" value="C:membrane"/>
    <property type="evidence" value="ECO:0007669"/>
    <property type="project" value="UniProtKB-SubCell"/>
</dbReference>